<accession>A0A4Y8S627</accession>
<comment type="caution">
    <text evidence="2">The sequence shown here is derived from an EMBL/GenBank/DDBJ whole genome shotgun (WGS) entry which is preliminary data.</text>
</comment>
<evidence type="ECO:0000313" key="2">
    <source>
        <dbReference type="EMBL" id="TFF34469.1"/>
    </source>
</evidence>
<dbReference type="Pfam" id="PF16403">
    <property type="entry name" value="Bact_surface_Ig-like"/>
    <property type="match status" value="1"/>
</dbReference>
<name>A0A4Y8S627_9SPHI</name>
<dbReference type="InterPro" id="IPR013783">
    <property type="entry name" value="Ig-like_fold"/>
</dbReference>
<dbReference type="EMBL" id="SOZE01000030">
    <property type="protein sequence ID" value="TFF34469.1"/>
    <property type="molecule type" value="Genomic_DNA"/>
</dbReference>
<sequence>MVGITKQLTLTIKIMKKYLSYMVMMLAGVLLFSCQKESFNYKEGYVGGSKITTYPTITLAGGDYILVTKGGTFTDPGATAKAGDADVPVTATTVDVNTAGVYTVTYTATNSDGFSATASRHVIVYATDASAQGNDYSGNYARNTNGSVAEWTKLAPGVYSVFNPGGAPGTDLTVIVFNPTGKTIFIPQQNASDGSSTSSASESTVAGAGGTLSSYKMIIVNPGYGASVRTFNKI</sequence>
<protein>
    <submittedName>
        <fullName evidence="2">DUF5011 domain-containing protein</fullName>
    </submittedName>
</protein>
<evidence type="ECO:0000259" key="1">
    <source>
        <dbReference type="Pfam" id="PF16403"/>
    </source>
</evidence>
<dbReference type="PROSITE" id="PS51257">
    <property type="entry name" value="PROKAR_LIPOPROTEIN"/>
    <property type="match status" value="1"/>
</dbReference>
<dbReference type="InterPro" id="IPR032179">
    <property type="entry name" value="Cry22Aa_Ig-like"/>
</dbReference>
<dbReference type="Gene3D" id="2.60.40.10">
    <property type="entry name" value="Immunoglobulins"/>
    <property type="match status" value="1"/>
</dbReference>
<proteinExistence type="predicted"/>
<keyword evidence="3" id="KW-1185">Reference proteome</keyword>
<evidence type="ECO:0000313" key="3">
    <source>
        <dbReference type="Proteomes" id="UP000297540"/>
    </source>
</evidence>
<gene>
    <name evidence="2" type="ORF">E2R66_21905</name>
</gene>
<feature type="domain" description="Pesticidal crystal protein Cry22Aa Ig-like" evidence="1">
    <location>
        <begin position="57"/>
        <end position="124"/>
    </location>
</feature>
<dbReference type="AlphaFoldDB" id="A0A4Y8S627"/>
<reference evidence="2 3" key="1">
    <citation type="journal article" date="2017" name="Int. J. Syst. Evol. Microbiol.">
        <title>Mucilaginibacterpsychrotolerans sp. nov., isolated from peatlands.</title>
        <authorList>
            <person name="Deng Y."/>
            <person name="Shen L."/>
            <person name="Xu B."/>
            <person name="Liu Y."/>
            <person name="Gu Z."/>
            <person name="Liu H."/>
            <person name="Zhou Y."/>
        </authorList>
    </citation>
    <scope>NUCLEOTIDE SEQUENCE [LARGE SCALE GENOMIC DNA]</scope>
    <source>
        <strain evidence="2 3">NH7-4</strain>
    </source>
</reference>
<dbReference type="Proteomes" id="UP000297540">
    <property type="component" value="Unassembled WGS sequence"/>
</dbReference>
<organism evidence="2 3">
    <name type="scientific">Mucilaginibacter psychrotolerans</name>
    <dbReference type="NCBI Taxonomy" id="1524096"/>
    <lineage>
        <taxon>Bacteria</taxon>
        <taxon>Pseudomonadati</taxon>
        <taxon>Bacteroidota</taxon>
        <taxon>Sphingobacteriia</taxon>
        <taxon>Sphingobacteriales</taxon>
        <taxon>Sphingobacteriaceae</taxon>
        <taxon>Mucilaginibacter</taxon>
    </lineage>
</organism>